<dbReference type="EMBL" id="PDKD01000240">
    <property type="protein sequence ID" value="RXJ83861.1"/>
    <property type="molecule type" value="Genomic_DNA"/>
</dbReference>
<keyword evidence="2" id="KW-1185">Reference proteome</keyword>
<reference evidence="1 2" key="1">
    <citation type="submission" date="2017-10" db="EMBL/GenBank/DDBJ databases">
        <title>Genomics of the genus Arcobacter.</title>
        <authorList>
            <person name="Perez-Cataluna A."/>
            <person name="Figueras M.J."/>
        </authorList>
    </citation>
    <scope>NUCLEOTIDE SEQUENCE [LARGE SCALE GENOMIC DNA]</scope>
    <source>
        <strain evidence="1 2">LMG 25534</strain>
    </source>
</reference>
<evidence type="ECO:0000313" key="2">
    <source>
        <dbReference type="Proteomes" id="UP000289132"/>
    </source>
</evidence>
<name>A0ABY0EWM6_9BACT</name>
<gene>
    <name evidence="1" type="ORF">CRU87_10960</name>
</gene>
<sequence>MKTSTFTKSFRLLSLIVLFLGLFSTSLFAQSKKDFKVAWSIYVG</sequence>
<accession>A0ABY0EWM6</accession>
<comment type="caution">
    <text evidence="1">The sequence shown here is derived from an EMBL/GenBank/DDBJ whole genome shotgun (WGS) entry which is preliminary data.</text>
</comment>
<protein>
    <submittedName>
        <fullName evidence="1">Lipid kinase</fullName>
    </submittedName>
</protein>
<evidence type="ECO:0000313" key="1">
    <source>
        <dbReference type="EMBL" id="RXJ83861.1"/>
    </source>
</evidence>
<keyword evidence="1" id="KW-0808">Transferase</keyword>
<proteinExistence type="predicted"/>
<dbReference type="GO" id="GO:0016301">
    <property type="term" value="F:kinase activity"/>
    <property type="evidence" value="ECO:0007669"/>
    <property type="project" value="UniProtKB-KW"/>
</dbReference>
<feature type="non-terminal residue" evidence="1">
    <location>
        <position position="44"/>
    </location>
</feature>
<organism evidence="1 2">
    <name type="scientific">Aliarcobacter trophiarum LMG 25534</name>
    <dbReference type="NCBI Taxonomy" id="1032241"/>
    <lineage>
        <taxon>Bacteria</taxon>
        <taxon>Pseudomonadati</taxon>
        <taxon>Campylobacterota</taxon>
        <taxon>Epsilonproteobacteria</taxon>
        <taxon>Campylobacterales</taxon>
        <taxon>Arcobacteraceae</taxon>
        <taxon>Aliarcobacter</taxon>
    </lineage>
</organism>
<dbReference type="Proteomes" id="UP000289132">
    <property type="component" value="Unassembled WGS sequence"/>
</dbReference>
<keyword evidence="1" id="KW-0418">Kinase</keyword>